<comment type="catalytic activity">
    <reaction evidence="12">
        <text>Zn(2+)(in) + 2 H(+)(out) = Zn(2+)(out) + 2 H(+)(in)</text>
        <dbReference type="Rhea" id="RHEA:72627"/>
        <dbReference type="ChEBI" id="CHEBI:15378"/>
        <dbReference type="ChEBI" id="CHEBI:29105"/>
    </reaction>
</comment>
<evidence type="ECO:0000256" key="12">
    <source>
        <dbReference type="ARBA" id="ARBA00048349"/>
    </source>
</evidence>
<dbReference type="EMBL" id="CACRXK020005458">
    <property type="protein sequence ID" value="CAB4006252.1"/>
    <property type="molecule type" value="Genomic_DNA"/>
</dbReference>
<feature type="domain" description="Cation efflux protein cytoplasmic" evidence="14">
    <location>
        <begin position="268"/>
        <end position="343"/>
    </location>
</feature>
<dbReference type="SUPFAM" id="SSF160240">
    <property type="entry name" value="Cation efflux protein cytoplasmic domain-like"/>
    <property type="match status" value="1"/>
</dbReference>
<sequence length="363" mass="40104">MPNHINEDEEPFIQLHEGAENMNVNSVNLPDNISTIIHCHDLRPVTSNKKAWKKLIIASTLCFIFAVGEVVGGIYAGSLAIMTDAAHMFSDFGTFCISMLALYIAKKQANHKRTFGLYRAEILGAVLSVLVIWFLTAVLVYMAAHRIMQKEYSIDANIMIFTASFGVCVNVVLGCILHESGVGHSHGGMHSHHHSTDERNINVRAAFIHVIGDTVQSIGVLIAALVIKFKPGWAIADPICTFLFSFLVLLTTVNILRDALHILCEGAPKSMEYSKVKTMLKDAPGVMMVHSLHIWSLNVDKHCLTAHLAIDSTVDSQESLQHALQTLKKNFRFFHTTLQVETYQPAIMSSCPDCLALNVPINS</sequence>
<evidence type="ECO:0000256" key="8">
    <source>
        <dbReference type="ARBA" id="ARBA00022989"/>
    </source>
</evidence>
<dbReference type="Pfam" id="PF01545">
    <property type="entry name" value="Cation_efflux"/>
    <property type="match status" value="1"/>
</dbReference>
<evidence type="ECO:0000313" key="15">
    <source>
        <dbReference type="EMBL" id="CAB4006252.1"/>
    </source>
</evidence>
<keyword evidence="6" id="KW-0862">Zinc</keyword>
<dbReference type="PANTHER" id="PTHR11562:SF84">
    <property type="entry name" value="LD05335P"/>
    <property type="match status" value="1"/>
</dbReference>
<feature type="domain" description="Cation efflux protein transmembrane" evidence="13">
    <location>
        <begin position="55"/>
        <end position="264"/>
    </location>
</feature>
<evidence type="ECO:0000256" key="11">
    <source>
        <dbReference type="ARBA" id="ARBA00023329"/>
    </source>
</evidence>
<dbReference type="PANTHER" id="PTHR11562">
    <property type="entry name" value="CATION EFFLUX PROTEIN/ ZINC TRANSPORTER"/>
    <property type="match status" value="1"/>
</dbReference>
<comment type="subcellular location">
    <subcellularLocation>
        <location evidence="1">Cytoplasmic vesicle</location>
        <location evidence="1">Secretory vesicle membrane</location>
        <topology evidence="1">Multi-pass membrane protein</topology>
    </subcellularLocation>
</comment>
<dbReference type="SUPFAM" id="SSF161111">
    <property type="entry name" value="Cation efflux protein transmembrane domain-like"/>
    <property type="match status" value="1"/>
</dbReference>
<keyword evidence="11" id="KW-0968">Cytoplasmic vesicle</keyword>
<dbReference type="InterPro" id="IPR027470">
    <property type="entry name" value="Cation_efflux_CTD"/>
</dbReference>
<proteinExistence type="inferred from homology"/>
<dbReference type="GO" id="GO:0030658">
    <property type="term" value="C:transport vesicle membrane"/>
    <property type="evidence" value="ECO:0007669"/>
    <property type="project" value="UniProtKB-SubCell"/>
</dbReference>
<keyword evidence="9" id="KW-0406">Ion transport</keyword>
<evidence type="ECO:0000256" key="5">
    <source>
        <dbReference type="ARBA" id="ARBA00022723"/>
    </source>
</evidence>
<keyword evidence="8" id="KW-1133">Transmembrane helix</keyword>
<name>A0A7D9EBI8_PARCT</name>
<dbReference type="InterPro" id="IPR002524">
    <property type="entry name" value="Cation_efflux"/>
</dbReference>
<gene>
    <name evidence="15" type="ORF">PACLA_8A056324</name>
</gene>
<dbReference type="Proteomes" id="UP001152795">
    <property type="component" value="Unassembled WGS sequence"/>
</dbReference>
<keyword evidence="5" id="KW-0479">Metal-binding</keyword>
<dbReference type="GO" id="GO:0005886">
    <property type="term" value="C:plasma membrane"/>
    <property type="evidence" value="ECO:0007669"/>
    <property type="project" value="TreeGrafter"/>
</dbReference>
<dbReference type="Gene3D" id="1.20.1510.10">
    <property type="entry name" value="Cation efflux protein transmembrane domain"/>
    <property type="match status" value="1"/>
</dbReference>
<organism evidence="15 16">
    <name type="scientific">Paramuricea clavata</name>
    <name type="common">Red gorgonian</name>
    <name type="synonym">Violescent sea-whip</name>
    <dbReference type="NCBI Taxonomy" id="317549"/>
    <lineage>
        <taxon>Eukaryota</taxon>
        <taxon>Metazoa</taxon>
        <taxon>Cnidaria</taxon>
        <taxon>Anthozoa</taxon>
        <taxon>Octocorallia</taxon>
        <taxon>Malacalcyonacea</taxon>
        <taxon>Plexauridae</taxon>
        <taxon>Paramuricea</taxon>
    </lineage>
</organism>
<evidence type="ECO:0000256" key="9">
    <source>
        <dbReference type="ARBA" id="ARBA00023065"/>
    </source>
</evidence>
<dbReference type="OrthoDB" id="9944568at2759"/>
<dbReference type="Pfam" id="PF16916">
    <property type="entry name" value="ZT_dimer"/>
    <property type="match status" value="1"/>
</dbReference>
<dbReference type="GO" id="GO:0010043">
    <property type="term" value="P:response to zinc ion"/>
    <property type="evidence" value="ECO:0007669"/>
    <property type="project" value="TreeGrafter"/>
</dbReference>
<evidence type="ECO:0000256" key="10">
    <source>
        <dbReference type="ARBA" id="ARBA00023136"/>
    </source>
</evidence>
<evidence type="ECO:0000256" key="2">
    <source>
        <dbReference type="ARBA" id="ARBA00008873"/>
    </source>
</evidence>
<dbReference type="NCBIfam" id="TIGR01297">
    <property type="entry name" value="CDF"/>
    <property type="match status" value="1"/>
</dbReference>
<keyword evidence="7" id="KW-0864">Zinc transport</keyword>
<dbReference type="GO" id="GO:0046872">
    <property type="term" value="F:metal ion binding"/>
    <property type="evidence" value="ECO:0007669"/>
    <property type="project" value="UniProtKB-KW"/>
</dbReference>
<comment type="caution">
    <text evidence="15">The sequence shown here is derived from an EMBL/GenBank/DDBJ whole genome shotgun (WGS) entry which is preliminary data.</text>
</comment>
<dbReference type="FunFam" id="1.20.1510.10:FF:000002">
    <property type="entry name" value="zinc transporter 3 isoform X1"/>
    <property type="match status" value="1"/>
</dbReference>
<dbReference type="InterPro" id="IPR058533">
    <property type="entry name" value="Cation_efflux_TM"/>
</dbReference>
<dbReference type="InterPro" id="IPR027469">
    <property type="entry name" value="Cation_efflux_TMD_sf"/>
</dbReference>
<evidence type="ECO:0000256" key="1">
    <source>
        <dbReference type="ARBA" id="ARBA00004638"/>
    </source>
</evidence>
<dbReference type="InterPro" id="IPR036837">
    <property type="entry name" value="Cation_efflux_CTD_sf"/>
</dbReference>
<reference evidence="15" key="1">
    <citation type="submission" date="2020-04" db="EMBL/GenBank/DDBJ databases">
        <authorList>
            <person name="Alioto T."/>
            <person name="Alioto T."/>
            <person name="Gomez Garrido J."/>
        </authorList>
    </citation>
    <scope>NUCLEOTIDE SEQUENCE</scope>
    <source>
        <strain evidence="15">A484AB</strain>
    </source>
</reference>
<keyword evidence="16" id="KW-1185">Reference proteome</keyword>
<evidence type="ECO:0000256" key="6">
    <source>
        <dbReference type="ARBA" id="ARBA00022833"/>
    </source>
</evidence>
<accession>A0A7D9EBI8</accession>
<dbReference type="InterPro" id="IPR050681">
    <property type="entry name" value="CDF/SLC30A"/>
</dbReference>
<evidence type="ECO:0000256" key="3">
    <source>
        <dbReference type="ARBA" id="ARBA00022448"/>
    </source>
</evidence>
<keyword evidence="10" id="KW-0472">Membrane</keyword>
<dbReference type="AlphaFoldDB" id="A0A7D9EBI8"/>
<protein>
    <submittedName>
        <fullName evidence="15">Zinc transporter 2-like</fullName>
    </submittedName>
</protein>
<evidence type="ECO:0000256" key="7">
    <source>
        <dbReference type="ARBA" id="ARBA00022906"/>
    </source>
</evidence>
<evidence type="ECO:0000259" key="14">
    <source>
        <dbReference type="Pfam" id="PF16916"/>
    </source>
</evidence>
<evidence type="ECO:0000313" key="16">
    <source>
        <dbReference type="Proteomes" id="UP001152795"/>
    </source>
</evidence>
<keyword evidence="4" id="KW-0812">Transmembrane</keyword>
<dbReference type="GO" id="GO:0005385">
    <property type="term" value="F:zinc ion transmembrane transporter activity"/>
    <property type="evidence" value="ECO:0007669"/>
    <property type="project" value="TreeGrafter"/>
</dbReference>
<evidence type="ECO:0000259" key="13">
    <source>
        <dbReference type="Pfam" id="PF01545"/>
    </source>
</evidence>
<keyword evidence="3" id="KW-0813">Transport</keyword>
<evidence type="ECO:0000256" key="4">
    <source>
        <dbReference type="ARBA" id="ARBA00022692"/>
    </source>
</evidence>
<comment type="similarity">
    <text evidence="2">Belongs to the cation diffusion facilitator (CDF) transporter (TC 2.A.4) family. SLC30A subfamily.</text>
</comment>